<comment type="cofactor">
    <cofactor evidence="4">
        <name>Zn(2+)</name>
        <dbReference type="ChEBI" id="CHEBI:29105"/>
    </cofactor>
</comment>
<dbReference type="GO" id="GO:0046872">
    <property type="term" value="F:metal ion binding"/>
    <property type="evidence" value="ECO:0007669"/>
    <property type="project" value="UniProtKB-UniRule"/>
</dbReference>
<dbReference type="PROSITE" id="PS01085">
    <property type="entry name" value="RIBUL_P_3_EPIMER_1"/>
    <property type="match status" value="1"/>
</dbReference>
<evidence type="ECO:0000256" key="4">
    <source>
        <dbReference type="ARBA" id="ARBA00001947"/>
    </source>
</evidence>
<dbReference type="FunFam" id="3.20.20.70:FF:000004">
    <property type="entry name" value="Ribulose-phosphate 3-epimerase"/>
    <property type="match status" value="1"/>
</dbReference>
<feature type="binding site" evidence="10 14">
    <location>
        <begin position="160"/>
        <end position="163"/>
    </location>
    <ligand>
        <name>substrate</name>
    </ligand>
</feature>
<dbReference type="GO" id="GO:0005737">
    <property type="term" value="C:cytoplasm"/>
    <property type="evidence" value="ECO:0007669"/>
    <property type="project" value="UniProtKB-ARBA"/>
</dbReference>
<evidence type="ECO:0000256" key="9">
    <source>
        <dbReference type="ARBA" id="ARBA00023235"/>
    </source>
</evidence>
<evidence type="ECO:0000313" key="15">
    <source>
        <dbReference type="EMBL" id="SCE68377.1"/>
    </source>
</evidence>
<keyword evidence="13" id="KW-0464">Manganese</keyword>
<gene>
    <name evidence="10" type="primary">rpe</name>
    <name evidence="15" type="ORF">GA0070607_0342</name>
</gene>
<comment type="pathway">
    <text evidence="10">Carbohydrate degradation.</text>
</comment>
<feature type="binding site" evidence="10">
    <location>
        <begin position="193"/>
        <end position="195"/>
    </location>
    <ligand>
        <name>substrate</name>
    </ligand>
</feature>
<protein>
    <recommendedName>
        <fullName evidence="7 10">Ribulose-phosphate 3-epimerase</fullName>
        <ecNumber evidence="7 10">5.1.3.1</ecNumber>
    </recommendedName>
</protein>
<evidence type="ECO:0000256" key="10">
    <source>
        <dbReference type="HAMAP-Rule" id="MF_02227"/>
    </source>
</evidence>
<name>A0A1C4U9Q5_9ACTN</name>
<comment type="cofactor">
    <cofactor evidence="3">
        <name>Co(2+)</name>
        <dbReference type="ChEBI" id="CHEBI:48828"/>
    </cofactor>
</comment>
<keyword evidence="13" id="KW-0862">Zinc</keyword>
<evidence type="ECO:0000256" key="3">
    <source>
        <dbReference type="ARBA" id="ARBA00001941"/>
    </source>
</evidence>
<evidence type="ECO:0000256" key="13">
    <source>
        <dbReference type="PIRSR" id="PIRSR001461-2"/>
    </source>
</evidence>
<evidence type="ECO:0000256" key="7">
    <source>
        <dbReference type="ARBA" id="ARBA00013188"/>
    </source>
</evidence>
<evidence type="ECO:0000256" key="1">
    <source>
        <dbReference type="ARBA" id="ARBA00001782"/>
    </source>
</evidence>
<comment type="cofactor">
    <cofactor evidence="2">
        <name>Mn(2+)</name>
        <dbReference type="ChEBI" id="CHEBI:29035"/>
    </cofactor>
</comment>
<dbReference type="GO" id="GO:0019323">
    <property type="term" value="P:pentose catabolic process"/>
    <property type="evidence" value="ECO:0007669"/>
    <property type="project" value="UniProtKB-UniRule"/>
</dbReference>
<dbReference type="GO" id="GO:0004750">
    <property type="term" value="F:D-ribulose-phosphate 3-epimerase activity"/>
    <property type="evidence" value="ECO:0007669"/>
    <property type="project" value="UniProtKB-UniRule"/>
</dbReference>
<keyword evidence="10 11" id="KW-0119">Carbohydrate metabolism</keyword>
<accession>A0A1C4U9Q5</accession>
<evidence type="ECO:0000256" key="5">
    <source>
        <dbReference type="ARBA" id="ARBA00001954"/>
    </source>
</evidence>
<dbReference type="Pfam" id="PF00834">
    <property type="entry name" value="Ribul_P_3_epim"/>
    <property type="match status" value="1"/>
</dbReference>
<comment type="function">
    <text evidence="10">Catalyzes the reversible epimerization of D-ribulose 5-phosphate to D-xylulose 5-phosphate.</text>
</comment>
<evidence type="ECO:0000256" key="12">
    <source>
        <dbReference type="PIRSR" id="PIRSR001461-1"/>
    </source>
</evidence>
<evidence type="ECO:0000256" key="8">
    <source>
        <dbReference type="ARBA" id="ARBA00022723"/>
    </source>
</evidence>
<feature type="binding site" evidence="10 13">
    <location>
        <position position="193"/>
    </location>
    <ligand>
        <name>a divalent metal cation</name>
        <dbReference type="ChEBI" id="CHEBI:60240"/>
    </ligand>
</feature>
<feature type="active site" description="Proton donor" evidence="10 12">
    <location>
        <position position="193"/>
    </location>
</feature>
<dbReference type="HAMAP" id="MF_02227">
    <property type="entry name" value="RPE"/>
    <property type="match status" value="1"/>
</dbReference>
<dbReference type="NCBIfam" id="NF004076">
    <property type="entry name" value="PRK05581.1-4"/>
    <property type="match status" value="1"/>
</dbReference>
<keyword evidence="8 10" id="KW-0479">Metal-binding</keyword>
<dbReference type="AlphaFoldDB" id="A0A1C4U9Q5"/>
<feature type="binding site" evidence="10 14">
    <location>
        <position position="27"/>
    </location>
    <ligand>
        <name>substrate</name>
    </ligand>
</feature>
<dbReference type="PANTHER" id="PTHR11749">
    <property type="entry name" value="RIBULOSE-5-PHOSPHATE-3-EPIMERASE"/>
    <property type="match status" value="1"/>
</dbReference>
<keyword evidence="13" id="KW-0170">Cobalt</keyword>
<dbReference type="CDD" id="cd00429">
    <property type="entry name" value="RPE"/>
    <property type="match status" value="1"/>
</dbReference>
<organism evidence="15 16">
    <name type="scientific">Micromonospora coriariae</name>
    <dbReference type="NCBI Taxonomy" id="285665"/>
    <lineage>
        <taxon>Bacteria</taxon>
        <taxon>Bacillati</taxon>
        <taxon>Actinomycetota</taxon>
        <taxon>Actinomycetes</taxon>
        <taxon>Micromonosporales</taxon>
        <taxon>Micromonosporaceae</taxon>
        <taxon>Micromonospora</taxon>
    </lineage>
</organism>
<comment type="catalytic activity">
    <reaction evidence="1 10 11">
        <text>D-ribulose 5-phosphate = D-xylulose 5-phosphate</text>
        <dbReference type="Rhea" id="RHEA:13677"/>
        <dbReference type="ChEBI" id="CHEBI:57737"/>
        <dbReference type="ChEBI" id="CHEBI:58121"/>
        <dbReference type="EC" id="5.1.3.1"/>
    </reaction>
</comment>
<comment type="similarity">
    <text evidence="6 10 11">Belongs to the ribulose-phosphate 3-epimerase family.</text>
</comment>
<feature type="binding site" evidence="10 14">
    <location>
        <position position="84"/>
    </location>
    <ligand>
        <name>substrate</name>
    </ligand>
</feature>
<dbReference type="NCBIfam" id="TIGR01163">
    <property type="entry name" value="rpe"/>
    <property type="match status" value="1"/>
</dbReference>
<dbReference type="InterPro" id="IPR026019">
    <property type="entry name" value="Ribul_P_3_epim"/>
</dbReference>
<dbReference type="InterPro" id="IPR013785">
    <property type="entry name" value="Aldolase_TIM"/>
</dbReference>
<reference evidence="16" key="1">
    <citation type="submission" date="2016-06" db="EMBL/GenBank/DDBJ databases">
        <authorList>
            <person name="Varghese N."/>
            <person name="Submissions Spin"/>
        </authorList>
    </citation>
    <scope>NUCLEOTIDE SEQUENCE [LARGE SCALE GENOMIC DNA]</scope>
    <source>
        <strain evidence="16">DSM 44875</strain>
    </source>
</reference>
<dbReference type="EC" id="5.1.3.1" evidence="7 10"/>
<proteinExistence type="inferred from homology"/>
<dbReference type="EMBL" id="LT607412">
    <property type="protein sequence ID" value="SCE68377.1"/>
    <property type="molecule type" value="Genomic_DNA"/>
</dbReference>
<evidence type="ECO:0000256" key="6">
    <source>
        <dbReference type="ARBA" id="ARBA00009541"/>
    </source>
</evidence>
<feature type="binding site" evidence="10 13">
    <location>
        <position position="53"/>
    </location>
    <ligand>
        <name>a divalent metal cation</name>
        <dbReference type="ChEBI" id="CHEBI:60240"/>
    </ligand>
</feature>
<evidence type="ECO:0000256" key="14">
    <source>
        <dbReference type="PIRSR" id="PIRSR001461-3"/>
    </source>
</evidence>
<comment type="cofactor">
    <cofactor evidence="5">
        <name>Fe(2+)</name>
        <dbReference type="ChEBI" id="CHEBI:29033"/>
    </cofactor>
</comment>
<dbReference type="InterPro" id="IPR011060">
    <property type="entry name" value="RibuloseP-bd_barrel"/>
</dbReference>
<dbReference type="Gene3D" id="3.20.20.70">
    <property type="entry name" value="Aldolase class I"/>
    <property type="match status" value="1"/>
</dbReference>
<feature type="binding site" evidence="10 13">
    <location>
        <position position="51"/>
    </location>
    <ligand>
        <name>a divalent metal cation</name>
        <dbReference type="ChEBI" id="CHEBI:60240"/>
    </ligand>
</feature>
<keyword evidence="9 10" id="KW-0413">Isomerase</keyword>
<comment type="cofactor">
    <cofactor evidence="10 13">
        <name>a divalent metal cation</name>
        <dbReference type="ChEBI" id="CHEBI:60240"/>
    </cofactor>
    <text evidence="10 13">Binds 1 divalent metal cation per subunit.</text>
</comment>
<dbReference type="InterPro" id="IPR000056">
    <property type="entry name" value="Ribul_P_3_epim-like"/>
</dbReference>
<dbReference type="GO" id="GO:0006098">
    <property type="term" value="P:pentose-phosphate shunt"/>
    <property type="evidence" value="ECO:0007669"/>
    <property type="project" value="UniProtKB-UniRule"/>
</dbReference>
<dbReference type="SUPFAM" id="SSF51366">
    <property type="entry name" value="Ribulose-phoshate binding barrel"/>
    <property type="match status" value="1"/>
</dbReference>
<dbReference type="Proteomes" id="UP000198243">
    <property type="component" value="Chromosome I"/>
</dbReference>
<sequence>MVPRWGGGLPRSYTGPVTVPPPIVAPSILAADFAHLAEEVRAVEDAADWLHVDVMDNHFVPNLTIGLPVVQSLRAVTALPFDVHLMIEDPRRWAPGYADAGAYNVTFHAEACDDPVALAKDLRSAGAKAGLAIDRDTPIEPYLELLPSFDTLLIMTIKAGFGGQRFIPQLLDKVRAARGHVDAGHLELRIEVDGGIAADTIEQAAAAGADAFVAGTAVYGAADPAEAVRHLRALAERAAPGA</sequence>
<keyword evidence="16" id="KW-1185">Reference proteome</keyword>
<feature type="binding site" evidence="10 13">
    <location>
        <position position="84"/>
    </location>
    <ligand>
        <name>a divalent metal cation</name>
        <dbReference type="ChEBI" id="CHEBI:60240"/>
    </ligand>
</feature>
<evidence type="ECO:0000256" key="11">
    <source>
        <dbReference type="PIRNR" id="PIRNR001461"/>
    </source>
</evidence>
<feature type="binding site" evidence="14">
    <location>
        <position position="195"/>
    </location>
    <ligand>
        <name>substrate</name>
    </ligand>
</feature>
<evidence type="ECO:0000313" key="16">
    <source>
        <dbReference type="Proteomes" id="UP000198243"/>
    </source>
</evidence>
<evidence type="ECO:0000256" key="2">
    <source>
        <dbReference type="ARBA" id="ARBA00001936"/>
    </source>
</evidence>
<feature type="active site" description="Proton acceptor" evidence="10 12">
    <location>
        <position position="53"/>
    </location>
</feature>
<comment type="caution">
    <text evidence="10">Lacks conserved residue(s) required for the propagation of feature annotation.</text>
</comment>
<dbReference type="PIRSF" id="PIRSF001461">
    <property type="entry name" value="RPE"/>
    <property type="match status" value="1"/>
</dbReference>
<feature type="binding site" evidence="14">
    <location>
        <begin position="215"/>
        <end position="216"/>
    </location>
    <ligand>
        <name>substrate</name>
    </ligand>
</feature>